<dbReference type="PROSITE" id="PS51471">
    <property type="entry name" value="FE2OG_OXY"/>
    <property type="match status" value="1"/>
</dbReference>
<proteinExistence type="predicted"/>
<dbReference type="InterPro" id="IPR037151">
    <property type="entry name" value="AlkB-like_sf"/>
</dbReference>
<accession>A0ABW2Z5Z0</accession>
<name>A0ABW2Z5Z0_9FLAO</name>
<dbReference type="InterPro" id="IPR005123">
    <property type="entry name" value="Oxoglu/Fe-dep_dioxygenase_dom"/>
</dbReference>
<dbReference type="SUPFAM" id="SSF51197">
    <property type="entry name" value="Clavaminate synthase-like"/>
    <property type="match status" value="1"/>
</dbReference>
<evidence type="ECO:0000313" key="3">
    <source>
        <dbReference type="Proteomes" id="UP001597032"/>
    </source>
</evidence>
<keyword evidence="3" id="KW-1185">Reference proteome</keyword>
<keyword evidence="2" id="KW-0560">Oxidoreductase</keyword>
<dbReference type="GO" id="GO:0051213">
    <property type="term" value="F:dioxygenase activity"/>
    <property type="evidence" value="ECO:0007669"/>
    <property type="project" value="UniProtKB-KW"/>
</dbReference>
<evidence type="ECO:0000313" key="2">
    <source>
        <dbReference type="EMBL" id="MFD0762058.1"/>
    </source>
</evidence>
<dbReference type="Pfam" id="PF13532">
    <property type="entry name" value="2OG-FeII_Oxy_2"/>
    <property type="match status" value="1"/>
</dbReference>
<dbReference type="InterPro" id="IPR027450">
    <property type="entry name" value="AlkB-like"/>
</dbReference>
<dbReference type="RefSeq" id="WP_298262355.1">
    <property type="nucleotide sequence ID" value="NZ_JBHTIC010000008.1"/>
</dbReference>
<keyword evidence="2" id="KW-0223">Dioxygenase</keyword>
<dbReference type="PANTHER" id="PTHR31212">
    <property type="entry name" value="ALPHA-KETOGLUTARATE-DEPENDENT DIOXYGENASE ALKB HOMOLOG 3"/>
    <property type="match status" value="1"/>
</dbReference>
<dbReference type="EMBL" id="JBHTIC010000008">
    <property type="protein sequence ID" value="MFD0762058.1"/>
    <property type="molecule type" value="Genomic_DNA"/>
</dbReference>
<evidence type="ECO:0000259" key="1">
    <source>
        <dbReference type="PROSITE" id="PS51471"/>
    </source>
</evidence>
<organism evidence="2 3">
    <name type="scientific">Lutibacter aestuarii</name>
    <dbReference type="NCBI Taxonomy" id="861111"/>
    <lineage>
        <taxon>Bacteria</taxon>
        <taxon>Pseudomonadati</taxon>
        <taxon>Bacteroidota</taxon>
        <taxon>Flavobacteriia</taxon>
        <taxon>Flavobacteriales</taxon>
        <taxon>Flavobacteriaceae</taxon>
        <taxon>Lutibacter</taxon>
    </lineage>
</organism>
<sequence length="195" mass="22828">MKLPINCEVDYFRDFLDLEDAKGLYLELSELVKELNYIPQIESGTSFEVNFKKIMFLDQDLIGKNIFPEEQWGPTRIWTNKLKNLKVKIESFTKQQFQVCVLIFYPDGSAGVDYHSDFMAFGDTTIIPSISLGEERVFKFRNKENGNEFSTLLEDGSLIIMGEHCQSRYEHSLPIDFKYKNPRINLTFRKYGFDD</sequence>
<protein>
    <submittedName>
        <fullName evidence="2">Alpha-ketoglutarate-dependent dioxygenase AlkB</fullName>
    </submittedName>
</protein>
<dbReference type="PANTHER" id="PTHR31212:SF4">
    <property type="entry name" value="ALPHA-KETOGLUTARATE-DEPENDENT DIOXYGENASE ALKB HOMOLOG 3"/>
    <property type="match status" value="1"/>
</dbReference>
<reference evidence="3" key="1">
    <citation type="journal article" date="2019" name="Int. J. Syst. Evol. Microbiol.">
        <title>The Global Catalogue of Microorganisms (GCM) 10K type strain sequencing project: providing services to taxonomists for standard genome sequencing and annotation.</title>
        <authorList>
            <consortium name="The Broad Institute Genomics Platform"/>
            <consortium name="The Broad Institute Genome Sequencing Center for Infectious Disease"/>
            <person name="Wu L."/>
            <person name="Ma J."/>
        </authorList>
    </citation>
    <scope>NUCLEOTIDE SEQUENCE [LARGE SCALE GENOMIC DNA]</scope>
    <source>
        <strain evidence="3">CCUG 60022</strain>
    </source>
</reference>
<feature type="domain" description="Fe2OG dioxygenase" evidence="1">
    <location>
        <begin position="96"/>
        <end position="192"/>
    </location>
</feature>
<dbReference type="Gene3D" id="2.60.120.590">
    <property type="entry name" value="Alpha-ketoglutarate-dependent dioxygenase AlkB-like"/>
    <property type="match status" value="1"/>
</dbReference>
<dbReference type="InterPro" id="IPR032854">
    <property type="entry name" value="ALKBH3"/>
</dbReference>
<comment type="caution">
    <text evidence="2">The sequence shown here is derived from an EMBL/GenBank/DDBJ whole genome shotgun (WGS) entry which is preliminary data.</text>
</comment>
<dbReference type="Proteomes" id="UP001597032">
    <property type="component" value="Unassembled WGS sequence"/>
</dbReference>
<gene>
    <name evidence="2" type="ORF">ACFQZW_08195</name>
</gene>